<organism evidence="2 3">
    <name type="scientific">Paraburkholderia phenazinium</name>
    <dbReference type="NCBI Taxonomy" id="60549"/>
    <lineage>
        <taxon>Bacteria</taxon>
        <taxon>Pseudomonadati</taxon>
        <taxon>Pseudomonadota</taxon>
        <taxon>Betaproteobacteria</taxon>
        <taxon>Burkholderiales</taxon>
        <taxon>Burkholderiaceae</taxon>
        <taxon>Paraburkholderia</taxon>
    </lineage>
</organism>
<dbReference type="PANTHER" id="PTHR39203:SF1">
    <property type="entry name" value="CYTOPLASMIC PROTEIN"/>
    <property type="match status" value="1"/>
</dbReference>
<name>A0A1G8IN17_9BURK</name>
<reference evidence="2 3" key="1">
    <citation type="submission" date="2016-10" db="EMBL/GenBank/DDBJ databases">
        <authorList>
            <person name="de Groot N.N."/>
        </authorList>
    </citation>
    <scope>NUCLEOTIDE SEQUENCE [LARGE SCALE GENOMIC DNA]</scope>
    <source>
        <strain evidence="2 3">LMG 2247</strain>
    </source>
</reference>
<evidence type="ECO:0000259" key="1">
    <source>
        <dbReference type="SMART" id="SM01022"/>
    </source>
</evidence>
<gene>
    <name evidence="2" type="ORF">SAMN05216466_118173</name>
</gene>
<dbReference type="CDD" id="cd06553">
    <property type="entry name" value="ASCH_Ef3133_like"/>
    <property type="match status" value="1"/>
</dbReference>
<dbReference type="PANTHER" id="PTHR39203">
    <property type="entry name" value="CYTOPLASMIC PROTEIN-RELATED"/>
    <property type="match status" value="1"/>
</dbReference>
<evidence type="ECO:0000313" key="2">
    <source>
        <dbReference type="EMBL" id="SDI20273.1"/>
    </source>
</evidence>
<dbReference type="Pfam" id="PF04266">
    <property type="entry name" value="ASCH"/>
    <property type="match status" value="1"/>
</dbReference>
<accession>A0A1G8IN17</accession>
<dbReference type="SMART" id="SM01022">
    <property type="entry name" value="ASCH"/>
    <property type="match status" value="1"/>
</dbReference>
<dbReference type="InterPro" id="IPR007374">
    <property type="entry name" value="ASCH_domain"/>
</dbReference>
<dbReference type="InterPro" id="IPR009326">
    <property type="entry name" value="DUF984"/>
</dbReference>
<proteinExistence type="predicted"/>
<dbReference type="Gene3D" id="3.10.400.10">
    <property type="entry name" value="Sulfate adenylyltransferase"/>
    <property type="match status" value="1"/>
</dbReference>
<evidence type="ECO:0000313" key="3">
    <source>
        <dbReference type="Proteomes" id="UP000199706"/>
    </source>
</evidence>
<protein>
    <submittedName>
        <fullName evidence="2">Uncharacterized protein YhfF</fullName>
    </submittedName>
</protein>
<dbReference type="EMBL" id="FNCJ01000018">
    <property type="protein sequence ID" value="SDI20273.1"/>
    <property type="molecule type" value="Genomic_DNA"/>
</dbReference>
<sequence>MQPLMNPTIESLVETLSQRGIKVPEGNRRIVGFGDSEALSAELIALMLQGTKRGTCSMLWSWEFEGEAIPAVGDIGIVVDYFNRPVMIHRTTHVEIVPFNEVTAEFAASEGEGDLSLAWWRKAHWEFFLRECERIGCTIDETMPLVCETFEVVETC</sequence>
<feature type="domain" description="ASCH" evidence="1">
    <location>
        <begin position="37"/>
        <end position="154"/>
    </location>
</feature>
<dbReference type="Proteomes" id="UP000199706">
    <property type="component" value="Unassembled WGS sequence"/>
</dbReference>
<dbReference type="AlphaFoldDB" id="A0A1G8IN17"/>
<dbReference type="InterPro" id="IPR015947">
    <property type="entry name" value="PUA-like_sf"/>
</dbReference>
<dbReference type="PIRSF" id="PIRSF021320">
    <property type="entry name" value="DUF984"/>
    <property type="match status" value="1"/>
</dbReference>
<dbReference type="SUPFAM" id="SSF88697">
    <property type="entry name" value="PUA domain-like"/>
    <property type="match status" value="1"/>
</dbReference>